<dbReference type="SFLD" id="SFLDS00003">
    <property type="entry name" value="Haloacid_Dehalogenase"/>
    <property type="match status" value="1"/>
</dbReference>
<keyword evidence="2" id="KW-1185">Reference proteome</keyword>
<dbReference type="GO" id="GO:0005829">
    <property type="term" value="C:cytosol"/>
    <property type="evidence" value="ECO:0007669"/>
    <property type="project" value="TreeGrafter"/>
</dbReference>
<organism evidence="1 2">
    <name type="scientific">Terriglobus saanensis (strain ATCC BAA-1853 / DSM 23119 / SP1PR4)</name>
    <dbReference type="NCBI Taxonomy" id="401053"/>
    <lineage>
        <taxon>Bacteria</taxon>
        <taxon>Pseudomonadati</taxon>
        <taxon>Acidobacteriota</taxon>
        <taxon>Terriglobia</taxon>
        <taxon>Terriglobales</taxon>
        <taxon>Acidobacteriaceae</taxon>
        <taxon>Terriglobus</taxon>
    </lineage>
</organism>
<dbReference type="SUPFAM" id="SSF56784">
    <property type="entry name" value="HAD-like"/>
    <property type="match status" value="1"/>
</dbReference>
<dbReference type="InterPro" id="IPR006439">
    <property type="entry name" value="HAD-SF_hydro_IA"/>
</dbReference>
<dbReference type="InterPro" id="IPR023214">
    <property type="entry name" value="HAD_sf"/>
</dbReference>
<keyword evidence="1" id="KW-0378">Hydrolase</keyword>
<dbReference type="eggNOG" id="COG0546">
    <property type="taxonomic scope" value="Bacteria"/>
</dbReference>
<dbReference type="Pfam" id="PF13419">
    <property type="entry name" value="HAD_2"/>
    <property type="match status" value="1"/>
</dbReference>
<reference evidence="1 2" key="1">
    <citation type="journal article" date="2012" name="Stand. Genomic Sci.">
        <title>Complete genome sequence of Terriglobus saanensis type strain SP1PR4(T), an Acidobacteria from tundra soil.</title>
        <authorList>
            <person name="Rawat S.R."/>
            <person name="Mannisto M.K."/>
            <person name="Starovoytov V."/>
            <person name="Goodwin L."/>
            <person name="Nolan M."/>
            <person name="Hauser L."/>
            <person name="Land M."/>
            <person name="Davenport K.W."/>
            <person name="Woyke T."/>
            <person name="Haggblom M.M."/>
        </authorList>
    </citation>
    <scope>NUCLEOTIDE SEQUENCE</scope>
    <source>
        <strain evidence="2">ATCC BAA-1853 / DSM 23119 / SP1PR4</strain>
    </source>
</reference>
<dbReference type="InterPro" id="IPR050155">
    <property type="entry name" value="HAD-like_hydrolase_sf"/>
</dbReference>
<dbReference type="KEGG" id="tsa:AciPR4_4208"/>
<proteinExistence type="predicted"/>
<dbReference type="NCBIfam" id="TIGR01509">
    <property type="entry name" value="HAD-SF-IA-v3"/>
    <property type="match status" value="1"/>
</dbReference>
<dbReference type="PANTHER" id="PTHR43434:SF16">
    <property type="entry name" value="BLL8046 PROTEIN"/>
    <property type="match status" value="1"/>
</dbReference>
<dbReference type="SFLD" id="SFLDG01129">
    <property type="entry name" value="C1.5:_HAD__Beta-PGM__Phosphata"/>
    <property type="match status" value="1"/>
</dbReference>
<name>E8V662_TERSS</name>
<dbReference type="Gene3D" id="3.40.50.1000">
    <property type="entry name" value="HAD superfamily/HAD-like"/>
    <property type="match status" value="1"/>
</dbReference>
<gene>
    <name evidence="1" type="ordered locus">AciPR4_4208</name>
</gene>
<dbReference type="PANTHER" id="PTHR43434">
    <property type="entry name" value="PHOSPHOGLYCOLATE PHOSPHATASE"/>
    <property type="match status" value="1"/>
</dbReference>
<dbReference type="InterPro" id="IPR023198">
    <property type="entry name" value="PGP-like_dom2"/>
</dbReference>
<dbReference type="GO" id="GO:0006281">
    <property type="term" value="P:DNA repair"/>
    <property type="evidence" value="ECO:0007669"/>
    <property type="project" value="TreeGrafter"/>
</dbReference>
<accession>E8V662</accession>
<dbReference type="InterPro" id="IPR036412">
    <property type="entry name" value="HAD-like_sf"/>
</dbReference>
<dbReference type="STRING" id="401053.AciPR4_4208"/>
<protein>
    <submittedName>
        <fullName evidence="1">HAD-superfamily hydrolase, subfamily IA, variant 3</fullName>
    </submittedName>
</protein>
<dbReference type="Gene3D" id="1.10.150.240">
    <property type="entry name" value="Putative phosphatase, domain 2"/>
    <property type="match status" value="1"/>
</dbReference>
<dbReference type="GO" id="GO:0008967">
    <property type="term" value="F:phosphoglycolate phosphatase activity"/>
    <property type="evidence" value="ECO:0007669"/>
    <property type="project" value="TreeGrafter"/>
</dbReference>
<dbReference type="Proteomes" id="UP000006844">
    <property type="component" value="Chromosome"/>
</dbReference>
<dbReference type="HOGENOM" id="CLU_045011_19_2_0"/>
<dbReference type="NCBIfam" id="TIGR01549">
    <property type="entry name" value="HAD-SF-IA-v1"/>
    <property type="match status" value="1"/>
</dbReference>
<dbReference type="EMBL" id="CP002467">
    <property type="protein sequence ID" value="ADV84953.1"/>
    <property type="molecule type" value="Genomic_DNA"/>
</dbReference>
<dbReference type="SFLD" id="SFLDG01135">
    <property type="entry name" value="C1.5.6:_HAD__Beta-PGM__Phospha"/>
    <property type="match status" value="1"/>
</dbReference>
<dbReference type="InterPro" id="IPR041492">
    <property type="entry name" value="HAD_2"/>
</dbReference>
<evidence type="ECO:0000313" key="1">
    <source>
        <dbReference type="EMBL" id="ADV84953.1"/>
    </source>
</evidence>
<dbReference type="AlphaFoldDB" id="E8V662"/>
<dbReference type="OrthoDB" id="9809962at2"/>
<dbReference type="RefSeq" id="WP_013570683.1">
    <property type="nucleotide sequence ID" value="NC_014963.1"/>
</dbReference>
<evidence type="ECO:0000313" key="2">
    <source>
        <dbReference type="Proteomes" id="UP000006844"/>
    </source>
</evidence>
<sequence>MSKLQAVLCDVDGTLIDSNAAHAEAWMKTLAHFGIHVDFNEMLHQIGKGGDKVIPAYVPARDLERLQPRIKEHRAGVFHRDYLPNLQPLPHARDLLVRMKENGLRIAVASSTDKEDLAAYKKIAQIEDLTEGDTTSADASSSKPDPDIFQAAIGKLGLSAAHCIALGDTPYDIEAAGKAGVSTIAVCSGGWTREELSGAVAIYEDVADLYRNYDSSPLAR</sequence>